<dbReference type="EMBL" id="VIIS01000073">
    <property type="protein sequence ID" value="KAF0313754.1"/>
    <property type="molecule type" value="Genomic_DNA"/>
</dbReference>
<evidence type="ECO:0000259" key="4">
    <source>
        <dbReference type="SMART" id="SM01293"/>
    </source>
</evidence>
<dbReference type="InterPro" id="IPR021819">
    <property type="entry name" value="Far11/STRP_C"/>
</dbReference>
<feature type="compositionally biased region" description="Basic and acidic residues" evidence="2">
    <location>
        <begin position="419"/>
        <end position="433"/>
    </location>
</feature>
<feature type="region of interest" description="Disordered" evidence="2">
    <location>
        <begin position="348"/>
        <end position="384"/>
    </location>
</feature>
<evidence type="ECO:0000259" key="3">
    <source>
        <dbReference type="SMART" id="SM01292"/>
    </source>
</evidence>
<feature type="domain" description="Far11/STRP N-terminal" evidence="3">
    <location>
        <begin position="34"/>
        <end position="453"/>
    </location>
</feature>
<sequence length="865" mass="99062">MDSNGNANGGKRGLDKLREIMLRNKEESECGDDFPELEFEYADTESHMNEIAELYSYTEVPEFQVNLRGPRTRPWGPLPTLREILSTEAGLIRDFLVETGRVTRDDMLKKKKKKKHRPEDATESVFSEDESESLPCFDELMSEHGFGRCWQSMRDERRRAVVLKLMDRLDLSKRDARMKAMRALLYVAQGCWAEVQSDQEQASWARTNVILLYRCGVFSAFLELLYLEIENGSTASAALRKLAVSLADSTELRVVLSLLYTMVEVMRVDDECDPDDVRQLREQFRSELMCPQDNGELVAVTLLGMVARFCSGAAPHFPMKKVLLLVWKVLLVTLGGSAELRRLKAEGRARAGLPPEPEDTAERTRHMRCSSPPLGSVDANDGQPRGQAMRLMRRGLMKQPSLDEDAEQELETGNGAGKAEGERADSPRPDSPRAETPAPPPNKGLPWTPKVRSRDVLAFLDTSRRKFVGYDLENDLTSTAGLPSPIKEGARVLERHVYKSLSEVQIEREEEIERSPFSRPEVDVEQTPVEMLYAGMLPNLPQYMIALLKVLLAAAPTSKTKTDSINILADALPEEMPMTVLKSMRLGIDLNRQKEIIGKAVSSVLLLLLKHLKVNHVYQFEFVSQHLVFANCIPLVLKFFNQDIMAYITSKNTIAVIDFPSCVIGDQSEVTGDTLEIGDQPFCWRNVFASINLLRMLNKLCKWKHSRIMMLVVFKSAPILKRALKVKQAMMQVYTLKLLKMQTKYLGRQWRKSNMKTISAIYQKVRHRLNDDWAFGNDVDARPWDFRAEECQLRMRVDRFNERRYGEPEWLSDPEYRPVDSELSSVLGRPVELTEEFRRDYRRWLHREVFQAQIDWDQLVEKGYL</sequence>
<name>A0A6A4XCL5_AMPAM</name>
<dbReference type="SMART" id="SM01293">
    <property type="entry name" value="DUF3402"/>
    <property type="match status" value="1"/>
</dbReference>
<dbReference type="Pfam" id="PF07923">
    <property type="entry name" value="N1221"/>
    <property type="match status" value="1"/>
</dbReference>
<dbReference type="Pfam" id="PF11882">
    <property type="entry name" value="DUF3402"/>
    <property type="match status" value="1"/>
</dbReference>
<dbReference type="OrthoDB" id="18234at2759"/>
<dbReference type="InterPro" id="IPR012486">
    <property type="entry name" value="Far11/STRP_N"/>
</dbReference>
<dbReference type="SMART" id="SM01292">
    <property type="entry name" value="N1221"/>
    <property type="match status" value="1"/>
</dbReference>
<gene>
    <name evidence="5" type="primary">STRIP1_0</name>
    <name evidence="5" type="ORF">FJT64_015739</name>
</gene>
<dbReference type="GO" id="GO:0007010">
    <property type="term" value="P:cytoskeleton organization"/>
    <property type="evidence" value="ECO:0007669"/>
    <property type="project" value="TreeGrafter"/>
</dbReference>
<comment type="similarity">
    <text evidence="1">Belongs to the STRIP family.</text>
</comment>
<comment type="caution">
    <text evidence="5">The sequence shown here is derived from an EMBL/GenBank/DDBJ whole genome shotgun (WGS) entry which is preliminary data.</text>
</comment>
<evidence type="ECO:0000313" key="5">
    <source>
        <dbReference type="EMBL" id="KAF0313754.1"/>
    </source>
</evidence>
<organism evidence="5 6">
    <name type="scientific">Amphibalanus amphitrite</name>
    <name type="common">Striped barnacle</name>
    <name type="synonym">Balanus amphitrite</name>
    <dbReference type="NCBI Taxonomy" id="1232801"/>
    <lineage>
        <taxon>Eukaryota</taxon>
        <taxon>Metazoa</taxon>
        <taxon>Ecdysozoa</taxon>
        <taxon>Arthropoda</taxon>
        <taxon>Crustacea</taxon>
        <taxon>Multicrustacea</taxon>
        <taxon>Cirripedia</taxon>
        <taxon>Thoracica</taxon>
        <taxon>Thoracicalcarea</taxon>
        <taxon>Balanomorpha</taxon>
        <taxon>Balanoidea</taxon>
        <taxon>Balanidae</taxon>
        <taxon>Amphibalaninae</taxon>
        <taxon>Amphibalanus</taxon>
    </lineage>
</organism>
<feature type="domain" description="Far11/STRP C-terminal" evidence="4">
    <location>
        <begin position="483"/>
        <end position="841"/>
    </location>
</feature>
<dbReference type="PANTHER" id="PTHR13239:SF4">
    <property type="entry name" value="AT25231P"/>
    <property type="match status" value="1"/>
</dbReference>
<evidence type="ECO:0000313" key="6">
    <source>
        <dbReference type="Proteomes" id="UP000440578"/>
    </source>
</evidence>
<dbReference type="Proteomes" id="UP000440578">
    <property type="component" value="Unassembled WGS sequence"/>
</dbReference>
<feature type="region of interest" description="Disordered" evidence="2">
    <location>
        <begin position="399"/>
        <end position="449"/>
    </location>
</feature>
<keyword evidence="6" id="KW-1185">Reference proteome</keyword>
<evidence type="ECO:0000256" key="1">
    <source>
        <dbReference type="ARBA" id="ARBA00007062"/>
    </source>
</evidence>
<protein>
    <submittedName>
        <fullName evidence="5">Striatin-interacting protein 1</fullName>
    </submittedName>
</protein>
<dbReference type="PANTHER" id="PTHR13239">
    <property type="entry name" value="PROTEIN REQUIRED FOR HYPHAL ANASTOMOSIS HAM-2"/>
    <property type="match status" value="1"/>
</dbReference>
<dbReference type="AlphaFoldDB" id="A0A6A4XCL5"/>
<dbReference type="GO" id="GO:0005829">
    <property type="term" value="C:cytosol"/>
    <property type="evidence" value="ECO:0007669"/>
    <property type="project" value="TreeGrafter"/>
</dbReference>
<proteinExistence type="inferred from homology"/>
<accession>A0A6A4XCL5</accession>
<dbReference type="InterPro" id="IPR040185">
    <property type="entry name" value="Far11/STRP"/>
</dbReference>
<reference evidence="5 6" key="1">
    <citation type="submission" date="2019-07" db="EMBL/GenBank/DDBJ databases">
        <title>Draft genome assembly of a fouling barnacle, Amphibalanus amphitrite (Darwin, 1854): The first reference genome for Thecostraca.</title>
        <authorList>
            <person name="Kim W."/>
        </authorList>
    </citation>
    <scope>NUCLEOTIDE SEQUENCE [LARGE SCALE GENOMIC DNA]</scope>
    <source>
        <strain evidence="5">SNU_AA5</strain>
        <tissue evidence="5">Soma without cirri and trophi</tissue>
    </source>
</reference>
<evidence type="ECO:0000256" key="2">
    <source>
        <dbReference type="SAM" id="MobiDB-lite"/>
    </source>
</evidence>